<dbReference type="RefSeq" id="WP_011753151.1">
    <property type="nucleotide sequence ID" value="NC_008698.1"/>
</dbReference>
<accession>A1S0A6</accession>
<sequence length="207" mass="21621">MRKLSRLLCEVTAPGAGRVRLSPAVALAAAFSGSLAALLAPAASLPLVLAASALLSLTVAGARRTAAAILLSAPFLGFYAVSSTAAQLLLGFFDPLYAASTLARHLSVVLLSYTAFSAVSVADLLRLVGRLSPGLAAELALAYKLAYTASLTLRQLGELYGVNLGGRRARRLVALSKSLTYLTALHTLYMLEALYTRRVVAGWTARS</sequence>
<evidence type="ECO:0000313" key="3">
    <source>
        <dbReference type="Proteomes" id="UP000000641"/>
    </source>
</evidence>
<dbReference type="STRING" id="368408.Tpen_1489"/>
<dbReference type="GeneID" id="4601284"/>
<dbReference type="Proteomes" id="UP000000641">
    <property type="component" value="Chromosome"/>
</dbReference>
<feature type="transmembrane region" description="Helical" evidence="1">
    <location>
        <begin position="69"/>
        <end position="93"/>
    </location>
</feature>
<evidence type="ECO:0000313" key="2">
    <source>
        <dbReference type="EMBL" id="ABL78886.1"/>
    </source>
</evidence>
<feature type="transmembrane region" description="Helical" evidence="1">
    <location>
        <begin position="105"/>
        <end position="125"/>
    </location>
</feature>
<proteinExistence type="predicted"/>
<keyword evidence="1" id="KW-0472">Membrane</keyword>
<keyword evidence="3" id="KW-1185">Reference proteome</keyword>
<protein>
    <recommendedName>
        <fullName evidence="4">Cobalt ECF transporter T component CbiQ</fullName>
    </recommendedName>
</protein>
<organism evidence="2 3">
    <name type="scientific">Thermofilum pendens (strain DSM 2475 / Hrk 5)</name>
    <dbReference type="NCBI Taxonomy" id="368408"/>
    <lineage>
        <taxon>Archaea</taxon>
        <taxon>Thermoproteota</taxon>
        <taxon>Thermoprotei</taxon>
        <taxon>Thermofilales</taxon>
        <taxon>Thermofilaceae</taxon>
        <taxon>Thermofilum</taxon>
    </lineage>
</organism>
<name>A1S0A6_THEPD</name>
<dbReference type="EnsemblBacteria" id="ABL78886">
    <property type="protein sequence ID" value="ABL78886"/>
    <property type="gene ID" value="Tpen_1489"/>
</dbReference>
<reference evidence="3" key="1">
    <citation type="journal article" date="2008" name="J. Bacteriol.">
        <title>Genome sequence of Thermofilum pendens reveals an exceptional loss of biosynthetic pathways without genome reduction.</title>
        <authorList>
            <person name="Anderson I."/>
            <person name="Rodriguez J."/>
            <person name="Susanti D."/>
            <person name="Porat I."/>
            <person name="Reich C."/>
            <person name="Ulrich L.E."/>
            <person name="Elkins J.G."/>
            <person name="Mavromatis K."/>
            <person name="Lykidis A."/>
            <person name="Kim E."/>
            <person name="Thompson L.S."/>
            <person name="Nolan M."/>
            <person name="Land M."/>
            <person name="Copeland A."/>
            <person name="Lapidus A."/>
            <person name="Lucas S."/>
            <person name="Detter C."/>
            <person name="Zhulin I.B."/>
            <person name="Olsen G.J."/>
            <person name="Whitman W."/>
            <person name="Mukhopadhyay B."/>
            <person name="Bristow J."/>
            <person name="Kyrpides N."/>
        </authorList>
    </citation>
    <scope>NUCLEOTIDE SEQUENCE [LARGE SCALE GENOMIC DNA]</scope>
    <source>
        <strain evidence="3">DSM 2475 / Hrk 5</strain>
    </source>
</reference>
<evidence type="ECO:0000256" key="1">
    <source>
        <dbReference type="SAM" id="Phobius"/>
    </source>
</evidence>
<dbReference type="AlphaFoldDB" id="A1S0A6"/>
<keyword evidence="1" id="KW-1133">Transmembrane helix</keyword>
<gene>
    <name evidence="2" type="ordered locus">Tpen_1489</name>
</gene>
<dbReference type="EMBL" id="CP000505">
    <property type="protein sequence ID" value="ABL78886.1"/>
    <property type="molecule type" value="Genomic_DNA"/>
</dbReference>
<keyword evidence="1" id="KW-0812">Transmembrane</keyword>
<dbReference type="KEGG" id="tpe:Tpen_1489"/>
<evidence type="ECO:0008006" key="4">
    <source>
        <dbReference type="Google" id="ProtNLM"/>
    </source>
</evidence>
<feature type="transmembrane region" description="Helical" evidence="1">
    <location>
        <begin position="45"/>
        <end position="62"/>
    </location>
</feature>
<dbReference type="HOGENOM" id="CLU_1324077_0_0_2"/>
<feature type="transmembrane region" description="Helical" evidence="1">
    <location>
        <begin position="21"/>
        <end position="39"/>
    </location>
</feature>